<dbReference type="Gene3D" id="2.60.40.380">
    <property type="entry name" value="Purple acid phosphatase-like, N-terminal"/>
    <property type="match status" value="1"/>
</dbReference>
<dbReference type="InterPro" id="IPR008963">
    <property type="entry name" value="Purple_acid_Pase-like_N"/>
</dbReference>
<dbReference type="Pfam" id="PF00149">
    <property type="entry name" value="Metallophos"/>
    <property type="match status" value="1"/>
</dbReference>
<comment type="catalytic activity">
    <reaction evidence="3">
        <text>a phosphate monoester + H2O = an alcohol + phosphate</text>
        <dbReference type="Rhea" id="RHEA:15017"/>
        <dbReference type="ChEBI" id="CHEBI:15377"/>
        <dbReference type="ChEBI" id="CHEBI:30879"/>
        <dbReference type="ChEBI" id="CHEBI:43474"/>
        <dbReference type="ChEBI" id="CHEBI:67140"/>
        <dbReference type="EC" id="3.1.3.2"/>
    </reaction>
</comment>
<evidence type="ECO:0000313" key="6">
    <source>
        <dbReference type="Proteomes" id="UP000887575"/>
    </source>
</evidence>
<dbReference type="PANTHER" id="PTHR45867">
    <property type="entry name" value="PURPLE ACID PHOSPHATASE"/>
    <property type="match status" value="1"/>
</dbReference>
<keyword evidence="1" id="KW-0732">Signal</keyword>
<dbReference type="AlphaFoldDB" id="A0AAF3EW98"/>
<dbReference type="Pfam" id="PF16656">
    <property type="entry name" value="Pur_ac_phosph_N"/>
    <property type="match status" value="1"/>
</dbReference>
<feature type="domain" description="Purple acid phosphatase N-terminal" evidence="5">
    <location>
        <begin position="13"/>
        <end position="108"/>
    </location>
</feature>
<keyword evidence="2" id="KW-0325">Glycoprotein</keyword>
<keyword evidence="3" id="KW-0378">Hydrolase</keyword>
<name>A0AAF3EW98_9BILA</name>
<dbReference type="InterPro" id="IPR041792">
    <property type="entry name" value="MPP_PAP"/>
</dbReference>
<evidence type="ECO:0000256" key="3">
    <source>
        <dbReference type="RuleBase" id="RU361203"/>
    </source>
</evidence>
<dbReference type="InterPro" id="IPR015914">
    <property type="entry name" value="PAPs_N"/>
</dbReference>
<dbReference type="Gene3D" id="3.60.21.10">
    <property type="match status" value="1"/>
</dbReference>
<dbReference type="GO" id="GO:0046872">
    <property type="term" value="F:metal ion binding"/>
    <property type="evidence" value="ECO:0007669"/>
    <property type="project" value="InterPro"/>
</dbReference>
<dbReference type="GO" id="GO:0003993">
    <property type="term" value="F:acid phosphatase activity"/>
    <property type="evidence" value="ECO:0007669"/>
    <property type="project" value="UniProtKB-EC"/>
</dbReference>
<feature type="domain" description="Calcineurin-like phosphoesterase" evidence="4">
    <location>
        <begin position="135"/>
        <end position="317"/>
    </location>
</feature>
<evidence type="ECO:0000313" key="7">
    <source>
        <dbReference type="WBParaSite" id="MBELARI_LOCUS18448"/>
    </source>
</evidence>
<dbReference type="InterPro" id="IPR029052">
    <property type="entry name" value="Metallo-depent_PP-like"/>
</dbReference>
<dbReference type="PANTHER" id="PTHR45867:SF3">
    <property type="entry name" value="ACID PHOSPHATASE TYPE 7"/>
    <property type="match status" value="1"/>
</dbReference>
<dbReference type="InterPro" id="IPR004843">
    <property type="entry name" value="Calcineurin-like_PHP"/>
</dbReference>
<keyword evidence="6" id="KW-1185">Reference proteome</keyword>
<evidence type="ECO:0000256" key="1">
    <source>
        <dbReference type="ARBA" id="ARBA00022729"/>
    </source>
</evidence>
<dbReference type="Proteomes" id="UP000887575">
    <property type="component" value="Unassembled WGS sequence"/>
</dbReference>
<organism evidence="6 7">
    <name type="scientific">Mesorhabditis belari</name>
    <dbReference type="NCBI Taxonomy" id="2138241"/>
    <lineage>
        <taxon>Eukaryota</taxon>
        <taxon>Metazoa</taxon>
        <taxon>Ecdysozoa</taxon>
        <taxon>Nematoda</taxon>
        <taxon>Chromadorea</taxon>
        <taxon>Rhabditida</taxon>
        <taxon>Rhabditina</taxon>
        <taxon>Rhabditomorpha</taxon>
        <taxon>Rhabditoidea</taxon>
        <taxon>Rhabditidae</taxon>
        <taxon>Mesorhabditinae</taxon>
        <taxon>Mesorhabditis</taxon>
    </lineage>
</organism>
<sequence>MNIPNEAATTNPPEQIHLSYHGKPQEMVVQWITQKNFDKKTTVPYVIYTTDLKNKPRAFGATEKWTDDGKSAISRFTHTVVLTDLIPGATYYYNAGSDEGMSKTFEFKAMPTEGKIRAAVFGDFSQVAPVTGYDALLNYTESNLLDIIFHIGDIAYDMDASNGKHGDDFMKWIEPIAARVPYMVVAGNHDGNQDFLHYKNRFSMPPNGYYDDNQFWSFDLGISHFVGLSSEYYFLDKSTEAKTQLTWLQADLQKNLKKPWTFYFIHRPMYCSGKKKTTCDEEEFTITRNGDSKFPGLETPLFVGGVDMGFWGHRHTYERFYPLYQDRTYVQKDANNFHDSPTPIYLMNGAGGPLDHEDTASLVPKPFSVTRLPDIGFIYLEIENETTVKTSFIPSISPFTPIDRFSLTKTAGYKPGQGK</sequence>
<dbReference type="EC" id="3.1.3.2" evidence="3"/>
<reference evidence="7" key="1">
    <citation type="submission" date="2024-02" db="UniProtKB">
        <authorList>
            <consortium name="WormBaseParasite"/>
        </authorList>
    </citation>
    <scope>IDENTIFICATION</scope>
</reference>
<dbReference type="SUPFAM" id="SSF49363">
    <property type="entry name" value="Purple acid phosphatase, N-terminal domain"/>
    <property type="match status" value="1"/>
</dbReference>
<dbReference type="SUPFAM" id="SSF56300">
    <property type="entry name" value="Metallo-dependent phosphatases"/>
    <property type="match status" value="1"/>
</dbReference>
<protein>
    <recommendedName>
        <fullName evidence="3">Purple acid phosphatase</fullName>
        <ecNumber evidence="3">3.1.3.2</ecNumber>
    </recommendedName>
</protein>
<dbReference type="WBParaSite" id="MBELARI_LOCUS18448">
    <property type="protein sequence ID" value="MBELARI_LOCUS18448"/>
    <property type="gene ID" value="MBELARI_LOCUS18448"/>
</dbReference>
<accession>A0AAF3EW98</accession>
<proteinExistence type="inferred from homology"/>
<comment type="similarity">
    <text evidence="3">Belongs to the metallophosphoesterase superfamily. Purple acid phosphatase family.</text>
</comment>
<evidence type="ECO:0000259" key="4">
    <source>
        <dbReference type="Pfam" id="PF00149"/>
    </source>
</evidence>
<evidence type="ECO:0000259" key="5">
    <source>
        <dbReference type="Pfam" id="PF16656"/>
    </source>
</evidence>
<dbReference type="CDD" id="cd00839">
    <property type="entry name" value="MPP_PAPs"/>
    <property type="match status" value="1"/>
</dbReference>
<evidence type="ECO:0000256" key="2">
    <source>
        <dbReference type="ARBA" id="ARBA00023180"/>
    </source>
</evidence>